<accession>A0A1C2G0Y4</accession>
<evidence type="ECO:0000313" key="13">
    <source>
        <dbReference type="EMBL" id="RCN57128.1"/>
    </source>
</evidence>
<dbReference type="PRINTS" id="PR00775">
    <property type="entry name" value="HEATSHOCK90"/>
</dbReference>
<comment type="similarity">
    <text evidence="2 10">Belongs to the heat shock protein 90 family.</text>
</comment>
<dbReference type="GO" id="GO:0140662">
    <property type="term" value="F:ATP-dependent protein folding chaperone"/>
    <property type="evidence" value="ECO:0007669"/>
    <property type="project" value="InterPro"/>
</dbReference>
<dbReference type="Pfam" id="PF00183">
    <property type="entry name" value="HSP90"/>
    <property type="match status" value="1"/>
</dbReference>
<dbReference type="EMBL" id="PSYR01000002">
    <property type="protein sequence ID" value="RCN57128.1"/>
    <property type="molecule type" value="Genomic_DNA"/>
</dbReference>
<dbReference type="SUPFAM" id="SSF55874">
    <property type="entry name" value="ATPase domain of HSP90 chaperone/DNA topoisomerase II/histidine kinase"/>
    <property type="match status" value="1"/>
</dbReference>
<feature type="domain" description="Histidine kinase/HSP90-like ATPase" evidence="12">
    <location>
        <begin position="29"/>
        <end position="186"/>
    </location>
</feature>
<feature type="region of interest" description="A; substrate-binding" evidence="10">
    <location>
        <begin position="1"/>
        <end position="331"/>
    </location>
</feature>
<dbReference type="SMART" id="SM00387">
    <property type="entry name" value="HATPase_c"/>
    <property type="match status" value="1"/>
</dbReference>
<dbReference type="GO" id="GO:0051082">
    <property type="term" value="F:unfolded protein binding"/>
    <property type="evidence" value="ECO:0007669"/>
    <property type="project" value="UniProtKB-UniRule"/>
</dbReference>
<dbReference type="SUPFAM" id="SSF54211">
    <property type="entry name" value="Ribosomal protein S5 domain 2-like"/>
    <property type="match status" value="1"/>
</dbReference>
<dbReference type="Gene3D" id="3.30.565.10">
    <property type="entry name" value="Histidine kinase-like ATPase, C-terminal domain"/>
    <property type="match status" value="1"/>
</dbReference>
<feature type="binding site" evidence="11">
    <location>
        <position position="40"/>
    </location>
    <ligand>
        <name>ATP</name>
        <dbReference type="ChEBI" id="CHEBI:30616"/>
    </ligand>
</feature>
<dbReference type="InterPro" id="IPR020568">
    <property type="entry name" value="Ribosomal_Su5_D2-typ_SF"/>
</dbReference>
<dbReference type="HAMAP" id="MF_00505">
    <property type="entry name" value="HSP90"/>
    <property type="match status" value="1"/>
</dbReference>
<comment type="subunit">
    <text evidence="10">Homodimer.</text>
</comment>
<dbReference type="Gene3D" id="3.40.50.11260">
    <property type="match status" value="1"/>
</dbReference>
<comment type="subcellular location">
    <subcellularLocation>
        <location evidence="1 10">Cytoplasm</location>
    </subcellularLocation>
</comment>
<dbReference type="RefSeq" id="WP_065970942.1">
    <property type="nucleotide sequence ID" value="NZ_CP080624.1"/>
</dbReference>
<feature type="region of interest" description="B" evidence="10">
    <location>
        <begin position="332"/>
        <end position="547"/>
    </location>
</feature>
<evidence type="ECO:0000256" key="2">
    <source>
        <dbReference type="ARBA" id="ARBA00008239"/>
    </source>
</evidence>
<keyword evidence="6 10" id="KW-0346">Stress response</keyword>
<dbReference type="FunFam" id="3.30.230.80:FF:000002">
    <property type="entry name" value="Molecular chaperone HtpG"/>
    <property type="match status" value="1"/>
</dbReference>
<dbReference type="SUPFAM" id="SSF110942">
    <property type="entry name" value="HSP90 C-terminal domain"/>
    <property type="match status" value="1"/>
</dbReference>
<evidence type="ECO:0000256" key="7">
    <source>
        <dbReference type="ARBA" id="ARBA00023186"/>
    </source>
</evidence>
<evidence type="ECO:0000256" key="10">
    <source>
        <dbReference type="HAMAP-Rule" id="MF_00505"/>
    </source>
</evidence>
<evidence type="ECO:0000256" key="8">
    <source>
        <dbReference type="ARBA" id="ARBA00058590"/>
    </source>
</evidence>
<dbReference type="InterPro" id="IPR037196">
    <property type="entry name" value="HSP90_C"/>
</dbReference>
<dbReference type="InterPro" id="IPR036890">
    <property type="entry name" value="HATPase_C_sf"/>
</dbReference>
<feature type="binding site" evidence="11">
    <location>
        <position position="82"/>
    </location>
    <ligand>
        <name>ATP</name>
        <dbReference type="ChEBI" id="CHEBI:30616"/>
    </ligand>
</feature>
<organism evidence="13 14">
    <name type="scientific">Acidiferrobacter thiooxydans</name>
    <dbReference type="NCBI Taxonomy" id="163359"/>
    <lineage>
        <taxon>Bacteria</taxon>
        <taxon>Pseudomonadati</taxon>
        <taxon>Pseudomonadota</taxon>
        <taxon>Gammaproteobacteria</taxon>
        <taxon>Acidiferrobacterales</taxon>
        <taxon>Acidiferrobacteraceae</taxon>
        <taxon>Acidiferrobacter</taxon>
    </lineage>
</organism>
<feature type="binding site" evidence="11">
    <location>
        <position position="331"/>
    </location>
    <ligand>
        <name>ATP</name>
        <dbReference type="ChEBI" id="CHEBI:30616"/>
    </ligand>
</feature>
<dbReference type="FunFam" id="3.30.565.10:FF:000009">
    <property type="entry name" value="Molecular chaperone HtpG"/>
    <property type="match status" value="1"/>
</dbReference>
<dbReference type="GO" id="GO:0016887">
    <property type="term" value="F:ATP hydrolysis activity"/>
    <property type="evidence" value="ECO:0007669"/>
    <property type="project" value="InterPro"/>
</dbReference>
<sequence length="623" mass="69990">MTTTEKQTLGFQTEVRQLLDLMIHSLYSDKDIFLRELISNASDAVDKLRFEALRDESLYEGDSDLKIRVQVDKAARTITIADNGIGMTRDEVIENIGTIASSGTRRFFERLTGDEAKDARLIGQFGVGFYSAFMVADRVTLLTRRAGTASAQGVRWESAGTGDYTVETVERPERGTAVVLHVREGEDEFLDDHRLKAIIRRYSDHITLPIVMPAADGASETVNKAAALWARPRQDITELEYDEFYKHVAHDFEAPLAHIHSRVEGKQEYTALLFVPRRAPFDLFDRDRRYGVKLYVRRVFIMDDAEQLLPNYLRFVRGVIDAADLPLNVSREILQKSRDIDTIRSGATRKVLDLLAELAEKEPEKYRTFWAEFGVVLKEGVVEDAGNRERIAKLLRFQTTAESGDGVSLADYVARMVEGQDKIYYVTAESAAAARHSPHLEIFRRKGIEVLLLTDRIDEWLVTHLSEFEGHALRSVAKGDLDLKGVGRDEDGPKVAETEEPEWKALSERMAKVLGDKVKEVRVSHRLTESPACLVAGEHDLGIHLERLLKAAGQNTPASRPVLEINPGHPLVVRLRSESSEQRFADWTMLLFDQAILAEGGTLEDGADFVHRLNGLLLGLQGA</sequence>
<evidence type="ECO:0000259" key="12">
    <source>
        <dbReference type="SMART" id="SM00387"/>
    </source>
</evidence>
<comment type="caution">
    <text evidence="13">The sequence shown here is derived from an EMBL/GenBank/DDBJ whole genome shotgun (WGS) entry which is preliminary data.</text>
</comment>
<feature type="binding site" evidence="11">
    <location>
        <position position="95"/>
    </location>
    <ligand>
        <name>ATP</name>
        <dbReference type="ChEBI" id="CHEBI:30616"/>
    </ligand>
</feature>
<reference evidence="13 14" key="1">
    <citation type="submission" date="2018-02" db="EMBL/GenBank/DDBJ databases">
        <title>Insights into the biology of acidophilic members of the Acidiferrobacteraceae family derived from comparative genomic analyses.</title>
        <authorList>
            <person name="Issotta F."/>
            <person name="Thyssen C."/>
            <person name="Mena C."/>
            <person name="Moya A."/>
            <person name="Bellenberg S."/>
            <person name="Sproer C."/>
            <person name="Covarrubias P.C."/>
            <person name="Sand W."/>
            <person name="Quatrini R."/>
            <person name="Vera M."/>
        </authorList>
    </citation>
    <scope>NUCLEOTIDE SEQUENCE [LARGE SCALE GENOMIC DNA]</scope>
    <source>
        <strain evidence="14">m-1</strain>
    </source>
</reference>
<gene>
    <name evidence="10" type="primary">htpG</name>
    <name evidence="13" type="ORF">C4900_08000</name>
</gene>
<protein>
    <recommendedName>
        <fullName evidence="9 10">Chaperone protein HtpG</fullName>
    </recommendedName>
    <alternativeName>
        <fullName evidence="10">Heat shock protein HtpG</fullName>
    </alternativeName>
    <alternativeName>
        <fullName evidence="10">High temperature protein G</fullName>
    </alternativeName>
</protein>
<dbReference type="InterPro" id="IPR020575">
    <property type="entry name" value="Hsp90_N"/>
</dbReference>
<dbReference type="OrthoDB" id="9802640at2"/>
<dbReference type="InterPro" id="IPR019805">
    <property type="entry name" value="Heat_shock_protein_90_CS"/>
</dbReference>
<evidence type="ECO:0000256" key="9">
    <source>
        <dbReference type="ARBA" id="ARBA00070675"/>
    </source>
</evidence>
<keyword evidence="3 10" id="KW-0963">Cytoplasm</keyword>
<dbReference type="InterPro" id="IPR001404">
    <property type="entry name" value="Hsp90_fam"/>
</dbReference>
<proteinExistence type="inferred from homology"/>
<dbReference type="CDD" id="cd16927">
    <property type="entry name" value="HATPase_Hsp90-like"/>
    <property type="match status" value="1"/>
</dbReference>
<evidence type="ECO:0000313" key="14">
    <source>
        <dbReference type="Proteomes" id="UP000253250"/>
    </source>
</evidence>
<evidence type="ECO:0000256" key="4">
    <source>
        <dbReference type="ARBA" id="ARBA00022741"/>
    </source>
</evidence>
<name>A0A1C2G0Y4_9GAMM</name>
<dbReference type="InterPro" id="IPR003594">
    <property type="entry name" value="HATPase_dom"/>
</dbReference>
<dbReference type="Gene3D" id="1.20.120.790">
    <property type="entry name" value="Heat shock protein 90, C-terminal domain"/>
    <property type="match status" value="1"/>
</dbReference>
<feature type="binding site" evidence="11">
    <location>
        <begin position="102"/>
        <end position="103"/>
    </location>
    <ligand>
        <name>ATP</name>
        <dbReference type="ChEBI" id="CHEBI:30616"/>
    </ligand>
</feature>
<evidence type="ECO:0000256" key="11">
    <source>
        <dbReference type="PIRSR" id="PIRSR002583-1"/>
    </source>
</evidence>
<dbReference type="GO" id="GO:0005737">
    <property type="term" value="C:cytoplasm"/>
    <property type="evidence" value="ECO:0007669"/>
    <property type="project" value="UniProtKB-SubCell"/>
</dbReference>
<dbReference type="AlphaFoldDB" id="A0A1C2G0Y4"/>
<dbReference type="GO" id="GO:0005524">
    <property type="term" value="F:ATP binding"/>
    <property type="evidence" value="ECO:0007669"/>
    <property type="project" value="UniProtKB-UniRule"/>
</dbReference>
<keyword evidence="5 10" id="KW-0067">ATP-binding</keyword>
<dbReference type="PIRSF" id="PIRSF002583">
    <property type="entry name" value="Hsp90"/>
    <property type="match status" value="1"/>
</dbReference>
<dbReference type="Pfam" id="PF13589">
    <property type="entry name" value="HATPase_c_3"/>
    <property type="match status" value="1"/>
</dbReference>
<dbReference type="Gene3D" id="3.30.230.80">
    <property type="match status" value="1"/>
</dbReference>
<feature type="region of interest" description="C" evidence="10">
    <location>
        <begin position="548"/>
        <end position="623"/>
    </location>
</feature>
<feature type="binding site" evidence="11">
    <location>
        <begin position="124"/>
        <end position="129"/>
    </location>
    <ligand>
        <name>ATP</name>
        <dbReference type="ChEBI" id="CHEBI:30616"/>
    </ligand>
</feature>
<dbReference type="Proteomes" id="UP000253250">
    <property type="component" value="Unassembled WGS sequence"/>
</dbReference>
<dbReference type="NCBIfam" id="NF003555">
    <property type="entry name" value="PRK05218.1"/>
    <property type="match status" value="1"/>
</dbReference>
<keyword evidence="14" id="KW-1185">Reference proteome</keyword>
<feature type="binding site" evidence="11">
    <location>
        <position position="36"/>
    </location>
    <ligand>
        <name>ATP</name>
        <dbReference type="ChEBI" id="CHEBI:30616"/>
    </ligand>
</feature>
<feature type="binding site" evidence="11">
    <location>
        <position position="176"/>
    </location>
    <ligand>
        <name>ATP</name>
        <dbReference type="ChEBI" id="CHEBI:30616"/>
    </ligand>
</feature>
<evidence type="ECO:0000256" key="5">
    <source>
        <dbReference type="ARBA" id="ARBA00022840"/>
    </source>
</evidence>
<evidence type="ECO:0000256" key="3">
    <source>
        <dbReference type="ARBA" id="ARBA00022490"/>
    </source>
</evidence>
<dbReference type="STRING" id="163359.A9R16_13400"/>
<evidence type="ECO:0000256" key="1">
    <source>
        <dbReference type="ARBA" id="ARBA00004496"/>
    </source>
</evidence>
<keyword evidence="4 10" id="KW-0547">Nucleotide-binding</keyword>
<comment type="function">
    <text evidence="8 10">Molecular chaperone. Has ATPase activity.</text>
</comment>
<keyword evidence="7 10" id="KW-0143">Chaperone</keyword>
<evidence type="ECO:0000256" key="6">
    <source>
        <dbReference type="ARBA" id="ARBA00023016"/>
    </source>
</evidence>
<dbReference type="PROSITE" id="PS00298">
    <property type="entry name" value="HSP90"/>
    <property type="match status" value="1"/>
</dbReference>
<feature type="binding site" evidence="11">
    <location>
        <position position="87"/>
    </location>
    <ligand>
        <name>ATP</name>
        <dbReference type="ChEBI" id="CHEBI:30616"/>
    </ligand>
</feature>
<dbReference type="PANTHER" id="PTHR11528">
    <property type="entry name" value="HEAT SHOCK PROTEIN 90 FAMILY MEMBER"/>
    <property type="match status" value="1"/>
</dbReference>